<comment type="similarity">
    <text evidence="1 6">Belongs to the carbohydrate kinase PfkB family.</text>
</comment>
<gene>
    <name evidence="8" type="ORF">SAMN05216221_1519</name>
</gene>
<evidence type="ECO:0000259" key="7">
    <source>
        <dbReference type="Pfam" id="PF00294"/>
    </source>
</evidence>
<organism evidence="8 9">
    <name type="scientific">Pseudomonas oryzae</name>
    <dbReference type="NCBI Taxonomy" id="1392877"/>
    <lineage>
        <taxon>Bacteria</taxon>
        <taxon>Pseudomonadati</taxon>
        <taxon>Pseudomonadota</taxon>
        <taxon>Gammaproteobacteria</taxon>
        <taxon>Pseudomonadales</taxon>
        <taxon>Pseudomonadaceae</taxon>
        <taxon>Pseudomonas</taxon>
    </lineage>
</organism>
<dbReference type="Pfam" id="PF00294">
    <property type="entry name" value="PfkB"/>
    <property type="match status" value="1"/>
</dbReference>
<dbReference type="GO" id="GO:0005524">
    <property type="term" value="F:ATP binding"/>
    <property type="evidence" value="ECO:0007669"/>
    <property type="project" value="UniProtKB-KW"/>
</dbReference>
<dbReference type="PROSITE" id="PS00583">
    <property type="entry name" value="PFKB_KINASES_1"/>
    <property type="match status" value="1"/>
</dbReference>
<dbReference type="InterPro" id="IPR011611">
    <property type="entry name" value="PfkB_dom"/>
</dbReference>
<dbReference type="GO" id="GO:0003872">
    <property type="term" value="F:6-phosphofructokinase activity"/>
    <property type="evidence" value="ECO:0007669"/>
    <property type="project" value="TreeGrafter"/>
</dbReference>
<dbReference type="NCBIfam" id="TIGR03168">
    <property type="entry name" value="1-PFK"/>
    <property type="match status" value="1"/>
</dbReference>
<keyword evidence="9" id="KW-1185">Reference proteome</keyword>
<dbReference type="InterPro" id="IPR017583">
    <property type="entry name" value="Tagatose/fructose_Pkinase"/>
</dbReference>
<reference evidence="9" key="1">
    <citation type="submission" date="2016-10" db="EMBL/GenBank/DDBJ databases">
        <authorList>
            <person name="Varghese N."/>
            <person name="Submissions S."/>
        </authorList>
    </citation>
    <scope>NUCLEOTIDE SEQUENCE [LARGE SCALE GENOMIC DNA]</scope>
    <source>
        <strain evidence="9">KCTC 32247</strain>
    </source>
</reference>
<dbReference type="InterPro" id="IPR002173">
    <property type="entry name" value="Carboh/pur_kinase_PfkB_CS"/>
</dbReference>
<dbReference type="PANTHER" id="PTHR46566:SF2">
    <property type="entry name" value="ATP-DEPENDENT 6-PHOSPHOFRUCTOKINASE ISOZYME 2"/>
    <property type="match status" value="1"/>
</dbReference>
<dbReference type="CDD" id="cd01164">
    <property type="entry name" value="FruK_PfkB_like"/>
    <property type="match status" value="1"/>
</dbReference>
<dbReference type="InterPro" id="IPR029056">
    <property type="entry name" value="Ribokinase-like"/>
</dbReference>
<dbReference type="Proteomes" id="UP000243359">
    <property type="component" value="Chromosome I"/>
</dbReference>
<proteinExistence type="inferred from homology"/>
<keyword evidence="2 6" id="KW-0808">Transferase</keyword>
<protein>
    <recommendedName>
        <fullName evidence="6">Phosphofructokinase</fullName>
    </recommendedName>
</protein>
<evidence type="ECO:0000313" key="8">
    <source>
        <dbReference type="EMBL" id="SDS30366.1"/>
    </source>
</evidence>
<dbReference type="PIRSF" id="PIRSF000535">
    <property type="entry name" value="1PFK/6PFK/LacC"/>
    <property type="match status" value="1"/>
</dbReference>
<dbReference type="EMBL" id="LT629751">
    <property type="protein sequence ID" value="SDS30366.1"/>
    <property type="molecule type" value="Genomic_DNA"/>
</dbReference>
<dbReference type="SUPFAM" id="SSF53613">
    <property type="entry name" value="Ribokinase-like"/>
    <property type="match status" value="1"/>
</dbReference>
<dbReference type="OrthoDB" id="9801219at2"/>
<dbReference type="PANTHER" id="PTHR46566">
    <property type="entry name" value="1-PHOSPHOFRUCTOKINASE-RELATED"/>
    <property type="match status" value="1"/>
</dbReference>
<dbReference type="AlphaFoldDB" id="A0A1H1R4D6"/>
<dbReference type="STRING" id="1392877.SAMN05216221_1519"/>
<evidence type="ECO:0000256" key="5">
    <source>
        <dbReference type="ARBA" id="ARBA00022840"/>
    </source>
</evidence>
<evidence type="ECO:0000256" key="6">
    <source>
        <dbReference type="PIRNR" id="PIRNR000535"/>
    </source>
</evidence>
<name>A0A1H1R4D6_9PSED</name>
<sequence length="308" mass="31942">MTLIATLTMNPAMDLSTSTARVAPTSKLRCSLPRHDPGGGGINVARVVATLGGQVVAVYPAGGPFGDMLVRTLDELGLPQRRVPITGDTRESFTVDEGETGLQYRFVLPGPTLSALEQRACLDAIASLQPLPGYLVLSGSFPPGVTVSFFDEVVALAQRIGARLVLDCSGEALKYAAARGGIYLMKPSLSELASIAGHAIADEAGQEAAVRDLIERGVAEIVVLSLGGEGAVLGSQAGVQRFRACNVPVLSAVGAGDSMVGAIVLALANGEGLHSAVRYGIAAGCATIMRPGTELCRREDVERLFRES</sequence>
<evidence type="ECO:0000313" key="9">
    <source>
        <dbReference type="Proteomes" id="UP000243359"/>
    </source>
</evidence>
<evidence type="ECO:0000256" key="3">
    <source>
        <dbReference type="ARBA" id="ARBA00022741"/>
    </source>
</evidence>
<keyword evidence="4 8" id="KW-0418">Kinase</keyword>
<keyword evidence="3" id="KW-0547">Nucleotide-binding</keyword>
<feature type="domain" description="Carbohydrate kinase PfkB" evidence="7">
    <location>
        <begin position="13"/>
        <end position="296"/>
    </location>
</feature>
<dbReference type="RefSeq" id="WP_090348371.1">
    <property type="nucleotide sequence ID" value="NZ_LT629751.1"/>
</dbReference>
<evidence type="ECO:0000256" key="1">
    <source>
        <dbReference type="ARBA" id="ARBA00010688"/>
    </source>
</evidence>
<evidence type="ECO:0000256" key="2">
    <source>
        <dbReference type="ARBA" id="ARBA00022679"/>
    </source>
</evidence>
<evidence type="ECO:0000256" key="4">
    <source>
        <dbReference type="ARBA" id="ARBA00022777"/>
    </source>
</evidence>
<accession>A0A1H1R4D6</accession>
<dbReference type="Gene3D" id="3.40.1190.20">
    <property type="match status" value="1"/>
</dbReference>
<keyword evidence="5" id="KW-0067">ATP-binding</keyword>
<dbReference type="GO" id="GO:0005829">
    <property type="term" value="C:cytosol"/>
    <property type="evidence" value="ECO:0007669"/>
    <property type="project" value="TreeGrafter"/>
</dbReference>